<dbReference type="InterPro" id="IPR045625">
    <property type="entry name" value="DUF6427"/>
</dbReference>
<proteinExistence type="predicted"/>
<keyword evidence="1" id="KW-0472">Membrane</keyword>
<evidence type="ECO:0000313" key="3">
    <source>
        <dbReference type="EMBL" id="TDY62461.1"/>
    </source>
</evidence>
<dbReference type="AlphaFoldDB" id="A0A090X1Y0"/>
<evidence type="ECO:0000313" key="5">
    <source>
        <dbReference type="Proteomes" id="UP000294824"/>
    </source>
</evidence>
<protein>
    <submittedName>
        <fullName evidence="2">Uncharacterized protein</fullName>
    </submittedName>
</protein>
<feature type="transmembrane region" description="Helical" evidence="1">
    <location>
        <begin position="165"/>
        <end position="186"/>
    </location>
</feature>
<evidence type="ECO:0000313" key="2">
    <source>
        <dbReference type="EMBL" id="GAL82124.1"/>
    </source>
</evidence>
<accession>A0A090X1Y0</accession>
<dbReference type="Pfam" id="PF19992">
    <property type="entry name" value="DUF6427"/>
    <property type="match status" value="1"/>
</dbReference>
<keyword evidence="1" id="KW-0812">Transmembrane</keyword>
<feature type="transmembrane region" description="Helical" evidence="1">
    <location>
        <begin position="12"/>
        <end position="32"/>
    </location>
</feature>
<feature type="transmembrane region" description="Helical" evidence="1">
    <location>
        <begin position="126"/>
        <end position="153"/>
    </location>
</feature>
<organism evidence="2 4">
    <name type="scientific">Algibacter lectus</name>
    <dbReference type="NCBI Taxonomy" id="221126"/>
    <lineage>
        <taxon>Bacteria</taxon>
        <taxon>Pseudomonadati</taxon>
        <taxon>Bacteroidota</taxon>
        <taxon>Flavobacteriia</taxon>
        <taxon>Flavobacteriales</taxon>
        <taxon>Flavobacteriaceae</taxon>
        <taxon>Algibacter</taxon>
    </lineage>
</organism>
<comment type="caution">
    <text evidence="2">The sequence shown here is derived from an EMBL/GenBank/DDBJ whole genome shotgun (WGS) entry which is preliminary data.</text>
</comment>
<dbReference type="Proteomes" id="UP000029643">
    <property type="component" value="Unassembled WGS sequence"/>
</dbReference>
<evidence type="ECO:0000313" key="4">
    <source>
        <dbReference type="Proteomes" id="UP000029643"/>
    </source>
</evidence>
<dbReference type="STRING" id="221126.SAMN04489722_10340"/>
<dbReference type="EMBL" id="BBNU01000022">
    <property type="protein sequence ID" value="GAL82124.1"/>
    <property type="molecule type" value="Genomic_DNA"/>
</dbReference>
<accession>A0A4V3HGS1</accession>
<feature type="transmembrane region" description="Helical" evidence="1">
    <location>
        <begin position="239"/>
        <end position="260"/>
    </location>
</feature>
<feature type="transmembrane region" description="Helical" evidence="1">
    <location>
        <begin position="38"/>
        <end position="64"/>
    </location>
</feature>
<evidence type="ECO:0000256" key="1">
    <source>
        <dbReference type="SAM" id="Phobius"/>
    </source>
</evidence>
<feature type="transmembrane region" description="Helical" evidence="1">
    <location>
        <begin position="206"/>
        <end position="227"/>
    </location>
</feature>
<keyword evidence="1" id="KW-1133">Transmembrane helix</keyword>
<reference evidence="3 5" key="2">
    <citation type="submission" date="2019-03" db="EMBL/GenBank/DDBJ databases">
        <title>Genomic Encyclopedia of Type Strains, Phase III (KMG-III): the genomes of soil and plant-associated and newly described type strains.</title>
        <authorList>
            <person name="Whitman W."/>
        </authorList>
    </citation>
    <scope>NUCLEOTIDE SEQUENCE [LARGE SCALE GENOMIC DNA]</scope>
    <source>
        <strain evidence="3 5">CECT 8301</strain>
    </source>
</reference>
<keyword evidence="5" id="KW-1185">Reference proteome</keyword>
<gene>
    <name evidence="3" type="ORF">DFQ06_2301</name>
    <name evidence="2" type="ORF">JCM19274_22</name>
</gene>
<sequence length="307" mass="35067">MITSIFSKSQPINFIIVFFITLLAFVVGRLGLPTEHFTALFILEELGLFCVCYASILLVNFIVSKNSLSRKSNYEILLFSLFLFTLTQTTSNINILFSNFFVLLGLRRVISLRSQIEVNKKLFDASFWFAIAALFYFWAILFFLLILVSLAFYNDIKINHWVIPFIGAATVFIITSGISIMLYDSFFDTFKSLPEISLNFNSYNSAAYIVAITILLSFGIWSSLYYINSIKEKKKAFRVSFKSILVSAIIAGVIVILAPVKDGSEFLFVFAPLTIIITNYIEIIEDKWFREIFLAVLFILPFVLLLL</sequence>
<reference evidence="2 4" key="1">
    <citation type="journal article" date="2014" name="Genome Announc.">
        <title>Draft Genome Sequences of Marine Flavobacterium Algibacter lectus Strains SS8 and NR4.</title>
        <authorList>
            <person name="Takatani N."/>
            <person name="Nakanishi M."/>
            <person name="Meirelles P."/>
            <person name="Mino S."/>
            <person name="Suda W."/>
            <person name="Oshima K."/>
            <person name="Hattori M."/>
            <person name="Ohkuma M."/>
            <person name="Hosokawa M."/>
            <person name="Miyashita K."/>
            <person name="Thompson F.L."/>
            <person name="Niwa A."/>
            <person name="Sawabe T."/>
            <person name="Sawabe T."/>
        </authorList>
    </citation>
    <scope>NUCLEOTIDE SEQUENCE [LARGE SCALE GENOMIC DNA]</scope>
    <source>
        <strain evidence="2">JCM 19274</strain>
        <strain evidence="4">JCM19274</strain>
    </source>
</reference>
<feature type="transmembrane region" description="Helical" evidence="1">
    <location>
        <begin position="266"/>
        <end position="281"/>
    </location>
</feature>
<feature type="transmembrane region" description="Helical" evidence="1">
    <location>
        <begin position="76"/>
        <end position="106"/>
    </location>
</feature>
<dbReference type="EMBL" id="SORL01000008">
    <property type="protein sequence ID" value="TDY62461.1"/>
    <property type="molecule type" value="Genomic_DNA"/>
</dbReference>
<dbReference type="RefSeq" id="WP_042500689.1">
    <property type="nucleotide sequence ID" value="NZ_BBNU01000022.1"/>
</dbReference>
<feature type="transmembrane region" description="Helical" evidence="1">
    <location>
        <begin position="288"/>
        <end position="306"/>
    </location>
</feature>
<dbReference type="Proteomes" id="UP000294824">
    <property type="component" value="Unassembled WGS sequence"/>
</dbReference>
<name>A0A090X1Y0_9FLAO</name>